<evidence type="ECO:0000256" key="1">
    <source>
        <dbReference type="HAMAP-Rule" id="MF_00006"/>
    </source>
</evidence>
<dbReference type="HAMAP" id="MF_00006">
    <property type="entry name" value="Arg_succ_lyase"/>
    <property type="match status" value="1"/>
</dbReference>
<dbReference type="GO" id="GO:0004056">
    <property type="term" value="F:argininosuccinate lyase activity"/>
    <property type="evidence" value="ECO:0007669"/>
    <property type="project" value="UniProtKB-UniRule"/>
</dbReference>
<comment type="catalytic activity">
    <reaction evidence="1">
        <text>2-(N(omega)-L-arginino)succinate = fumarate + L-arginine</text>
        <dbReference type="Rhea" id="RHEA:24020"/>
        <dbReference type="ChEBI" id="CHEBI:29806"/>
        <dbReference type="ChEBI" id="CHEBI:32682"/>
        <dbReference type="ChEBI" id="CHEBI:57472"/>
        <dbReference type="EC" id="4.3.2.1"/>
    </reaction>
</comment>
<comment type="subcellular location">
    <subcellularLocation>
        <location evidence="1">Cytoplasm</location>
    </subcellularLocation>
</comment>
<dbReference type="UniPathway" id="UPA00068">
    <property type="reaction ID" value="UER00114"/>
</dbReference>
<evidence type="ECO:0000259" key="4">
    <source>
        <dbReference type="Pfam" id="PF14698"/>
    </source>
</evidence>
<dbReference type="Pfam" id="PF00206">
    <property type="entry name" value="Lyase_1"/>
    <property type="match status" value="1"/>
</dbReference>
<comment type="caution">
    <text evidence="5">The sequence shown here is derived from an EMBL/GenBank/DDBJ whole genome shotgun (WGS) entry which is preliminary data.</text>
</comment>
<dbReference type="InterPro" id="IPR008948">
    <property type="entry name" value="L-Aspartase-like"/>
</dbReference>
<proteinExistence type="inferred from homology"/>
<dbReference type="Proteomes" id="UP000070076">
    <property type="component" value="Unassembled WGS sequence"/>
</dbReference>
<feature type="domain" description="Argininosuccinate lyase C-terminal" evidence="4">
    <location>
        <begin position="362"/>
        <end position="438"/>
    </location>
</feature>
<dbReference type="SUPFAM" id="SSF48557">
    <property type="entry name" value="L-aspartase-like"/>
    <property type="match status" value="1"/>
</dbReference>
<evidence type="ECO:0000313" key="5">
    <source>
        <dbReference type="EMBL" id="KXB04824.1"/>
    </source>
</evidence>
<dbReference type="PRINTS" id="PR00145">
    <property type="entry name" value="ARGSUCLYASE"/>
</dbReference>
<dbReference type="InterPro" id="IPR024083">
    <property type="entry name" value="Fumarase/histidase_N"/>
</dbReference>
<accession>A0A133VEJ1</accession>
<keyword evidence="1" id="KW-0456">Lyase</keyword>
<dbReference type="EMBL" id="LHYB01000010">
    <property type="protein sequence ID" value="KXB04824.1"/>
    <property type="molecule type" value="Genomic_DNA"/>
</dbReference>
<dbReference type="InterPro" id="IPR022761">
    <property type="entry name" value="Fumarate_lyase_N"/>
</dbReference>
<dbReference type="FunFam" id="1.10.40.30:FF:000001">
    <property type="entry name" value="Argininosuccinate lyase"/>
    <property type="match status" value="1"/>
</dbReference>
<dbReference type="GO" id="GO:0005829">
    <property type="term" value="C:cytosol"/>
    <property type="evidence" value="ECO:0007669"/>
    <property type="project" value="TreeGrafter"/>
</dbReference>
<dbReference type="PANTHER" id="PTHR43814:SF1">
    <property type="entry name" value="ARGININOSUCCINATE LYASE"/>
    <property type="match status" value="1"/>
</dbReference>
<keyword evidence="1" id="KW-0028">Amino-acid biosynthesis</keyword>
<sequence>MLRKGRFGGEMDPEASEYTSSMRDDVRLFDAIIRINAAHVKMLRECEIIEGSDADKLLDALSKLEKEGIEALDLSPELEDIHMAVEEYVSGEVGEEIGGKLHTAKSRNDQVSAAIRIALREEVLEIQEKLIELIKGLSEIAGKNTDTIMPGHTHLQVAEPTTFGHWLNSYAWPFSRTLEELNDDYVQVNSSPLGACALAGTSFPIDREMTSELLGFDGTVDNTIDAVGSRDFALQTMSSLAVLMTNLSRLAEEISLWSSTESDMIEVPDEFASTSSIMPQKKNPVVTEITRGKASRLIGDLMGGLNLMTTLPQSYNLDLQELTPLLWDAVDQSKSSLSIMAKLVKEIRPKPEKMLEHAEKGFSTATELADALVREADVPFRDAHAIVGKLVAGALKEGKELDDLKQSDLKKASKEIIGEEIKLSKKKLKKALDVGECIKSRALPGGPAPKSVKNELKKLGEKTKESEKIVEKRKKSLAKARDNLFKSWIGD</sequence>
<dbReference type="PRINTS" id="PR00149">
    <property type="entry name" value="FUMRATELYASE"/>
</dbReference>
<reference evidence="5 6" key="1">
    <citation type="journal article" date="2016" name="Sci. Rep.">
        <title>Metabolic traits of an uncultured archaeal lineage -MSBL1- from brine pools of the Red Sea.</title>
        <authorList>
            <person name="Mwirichia R."/>
            <person name="Alam I."/>
            <person name="Rashid M."/>
            <person name="Vinu M."/>
            <person name="Ba-Alawi W."/>
            <person name="Anthony Kamau A."/>
            <person name="Kamanda Ngugi D."/>
            <person name="Goker M."/>
            <person name="Klenk H.P."/>
            <person name="Bajic V."/>
            <person name="Stingl U."/>
        </authorList>
    </citation>
    <scope>NUCLEOTIDE SEQUENCE [LARGE SCALE GENOMIC DNA]</scope>
    <source>
        <strain evidence="5">SCGC-AAA261O19</strain>
    </source>
</reference>
<dbReference type="PANTHER" id="PTHR43814">
    <property type="entry name" value="ARGININOSUCCINATE LYASE"/>
    <property type="match status" value="1"/>
</dbReference>
<dbReference type="Pfam" id="PF14698">
    <property type="entry name" value="ASL_C2"/>
    <property type="match status" value="1"/>
</dbReference>
<feature type="domain" description="Fumarate lyase N-terminal" evidence="3">
    <location>
        <begin position="5"/>
        <end position="299"/>
    </location>
</feature>
<dbReference type="Gene3D" id="1.10.275.10">
    <property type="entry name" value="Fumarase/aspartase (N-terminal domain)"/>
    <property type="match status" value="1"/>
</dbReference>
<dbReference type="EC" id="4.3.2.1" evidence="1 2"/>
<organism evidence="5 6">
    <name type="scientific">candidate division MSBL1 archaeon SCGC-AAA261O19</name>
    <dbReference type="NCBI Taxonomy" id="1698277"/>
    <lineage>
        <taxon>Archaea</taxon>
        <taxon>Methanobacteriati</taxon>
        <taxon>Methanobacteriota</taxon>
        <taxon>candidate division MSBL1</taxon>
    </lineage>
</organism>
<dbReference type="AlphaFoldDB" id="A0A133VEJ1"/>
<keyword evidence="1" id="KW-0963">Cytoplasm</keyword>
<protein>
    <recommendedName>
        <fullName evidence="1 2">Argininosuccinate lyase</fullName>
        <shortName evidence="1">ASAL</shortName>
        <ecNumber evidence="1 2">4.3.2.1</ecNumber>
    </recommendedName>
    <alternativeName>
        <fullName evidence="1">Arginosuccinase</fullName>
    </alternativeName>
</protein>
<dbReference type="NCBIfam" id="TIGR00838">
    <property type="entry name" value="argH"/>
    <property type="match status" value="1"/>
</dbReference>
<dbReference type="PATRIC" id="fig|1698277.3.peg.905"/>
<comment type="pathway">
    <text evidence="1">Amino-acid biosynthesis; L-arginine biosynthesis; L-arginine from L-ornithine and carbamoyl phosphate: step 3/3.</text>
</comment>
<dbReference type="GO" id="GO:0042450">
    <property type="term" value="P:L-arginine biosynthetic process via ornithine"/>
    <property type="evidence" value="ECO:0007669"/>
    <property type="project" value="UniProtKB-UniRule"/>
</dbReference>
<dbReference type="InterPro" id="IPR029419">
    <property type="entry name" value="Arg_succ_lyase_C"/>
</dbReference>
<keyword evidence="6" id="KW-1185">Reference proteome</keyword>
<comment type="similarity">
    <text evidence="1">Belongs to the lyase 1 family. Argininosuccinate lyase subfamily.</text>
</comment>
<dbReference type="Gene3D" id="1.20.200.10">
    <property type="entry name" value="Fumarase/aspartase (Central domain)"/>
    <property type="match status" value="1"/>
</dbReference>
<gene>
    <name evidence="1" type="primary">argH</name>
    <name evidence="5" type="ORF">AKJ48_01275</name>
</gene>
<evidence type="ECO:0000259" key="3">
    <source>
        <dbReference type="Pfam" id="PF00206"/>
    </source>
</evidence>
<dbReference type="Gene3D" id="1.10.40.30">
    <property type="entry name" value="Fumarase/aspartase (C-terminal domain)"/>
    <property type="match status" value="1"/>
</dbReference>
<dbReference type="CDD" id="cd01359">
    <property type="entry name" value="Argininosuccinate_lyase"/>
    <property type="match status" value="1"/>
</dbReference>
<dbReference type="InterPro" id="IPR009049">
    <property type="entry name" value="Argininosuccinate_lyase"/>
</dbReference>
<keyword evidence="1" id="KW-0055">Arginine biosynthesis</keyword>
<evidence type="ECO:0000313" key="6">
    <source>
        <dbReference type="Proteomes" id="UP000070076"/>
    </source>
</evidence>
<dbReference type="InterPro" id="IPR000362">
    <property type="entry name" value="Fumarate_lyase_fam"/>
</dbReference>
<name>A0A133VEJ1_9EURY</name>
<evidence type="ECO:0000256" key="2">
    <source>
        <dbReference type="NCBIfam" id="TIGR00838"/>
    </source>
</evidence>